<organism evidence="1 2">
    <name type="scientific">Scleropages formosus</name>
    <name type="common">Asian bonytongue</name>
    <name type="synonym">Osteoglossum formosum</name>
    <dbReference type="NCBI Taxonomy" id="113540"/>
    <lineage>
        <taxon>Eukaryota</taxon>
        <taxon>Metazoa</taxon>
        <taxon>Chordata</taxon>
        <taxon>Craniata</taxon>
        <taxon>Vertebrata</taxon>
        <taxon>Euteleostomi</taxon>
        <taxon>Actinopterygii</taxon>
        <taxon>Neopterygii</taxon>
        <taxon>Teleostei</taxon>
        <taxon>Osteoglossocephala</taxon>
        <taxon>Osteoglossomorpha</taxon>
        <taxon>Osteoglossiformes</taxon>
        <taxon>Osteoglossidae</taxon>
        <taxon>Scleropages</taxon>
    </lineage>
</organism>
<evidence type="ECO:0000313" key="2">
    <source>
        <dbReference type="Proteomes" id="UP000034805"/>
    </source>
</evidence>
<dbReference type="AlphaFoldDB" id="A0A0P7Z0W9"/>
<reference evidence="1 2" key="1">
    <citation type="submission" date="2015-08" db="EMBL/GenBank/DDBJ databases">
        <title>The genome of the Asian arowana (Scleropages formosus).</title>
        <authorList>
            <person name="Tan M.H."/>
            <person name="Gan H.M."/>
            <person name="Croft L.J."/>
            <person name="Austin C.M."/>
        </authorList>
    </citation>
    <scope>NUCLEOTIDE SEQUENCE [LARGE SCALE GENOMIC DNA]</scope>
    <source>
        <strain evidence="1">Aro1</strain>
    </source>
</reference>
<accession>A0A0P7Z0W9</accession>
<dbReference type="Proteomes" id="UP000034805">
    <property type="component" value="Unassembled WGS sequence"/>
</dbReference>
<evidence type="ECO:0000313" key="1">
    <source>
        <dbReference type="EMBL" id="KPP73978.1"/>
    </source>
</evidence>
<dbReference type="EMBL" id="JARO02001950">
    <property type="protein sequence ID" value="KPP73978.1"/>
    <property type="molecule type" value="Genomic_DNA"/>
</dbReference>
<sequence length="39" mass="4445">MQQDCSLTGWTHVSRAPLTSSSSWLPRTRAVLLRMEDAR</sequence>
<protein>
    <submittedName>
        <fullName evidence="1">Uncharacterized protein</fullName>
    </submittedName>
</protein>
<name>A0A0P7Z0W9_SCLFO</name>
<proteinExistence type="predicted"/>
<comment type="caution">
    <text evidence="1">The sequence shown here is derived from an EMBL/GenBank/DDBJ whole genome shotgun (WGS) entry which is preliminary data.</text>
</comment>
<gene>
    <name evidence="1" type="ORF">Z043_106900</name>
</gene>